<evidence type="ECO:0000313" key="2">
    <source>
        <dbReference type="Proteomes" id="UP000492821"/>
    </source>
</evidence>
<feature type="transmembrane region" description="Helical" evidence="1">
    <location>
        <begin position="122"/>
        <end position="144"/>
    </location>
</feature>
<keyword evidence="1" id="KW-0812">Transmembrane</keyword>
<dbReference type="AlphaFoldDB" id="A0A7E4W911"/>
<evidence type="ECO:0000256" key="1">
    <source>
        <dbReference type="SAM" id="Phobius"/>
    </source>
</evidence>
<organism evidence="2 3">
    <name type="scientific">Panagrellus redivivus</name>
    <name type="common">Microworm</name>
    <dbReference type="NCBI Taxonomy" id="6233"/>
    <lineage>
        <taxon>Eukaryota</taxon>
        <taxon>Metazoa</taxon>
        <taxon>Ecdysozoa</taxon>
        <taxon>Nematoda</taxon>
        <taxon>Chromadorea</taxon>
        <taxon>Rhabditida</taxon>
        <taxon>Tylenchina</taxon>
        <taxon>Panagrolaimomorpha</taxon>
        <taxon>Panagrolaimoidea</taxon>
        <taxon>Panagrolaimidae</taxon>
        <taxon>Panagrellus</taxon>
    </lineage>
</organism>
<evidence type="ECO:0000313" key="3">
    <source>
        <dbReference type="WBParaSite" id="Pan_g8355.t1"/>
    </source>
</evidence>
<feature type="transmembrane region" description="Helical" evidence="1">
    <location>
        <begin position="12"/>
        <end position="38"/>
    </location>
</feature>
<proteinExistence type="predicted"/>
<keyword evidence="1" id="KW-1133">Transmembrane helix</keyword>
<feature type="transmembrane region" description="Helical" evidence="1">
    <location>
        <begin position="150"/>
        <end position="172"/>
    </location>
</feature>
<feature type="transmembrane region" description="Helical" evidence="1">
    <location>
        <begin position="50"/>
        <end position="71"/>
    </location>
</feature>
<name>A0A7E4W911_PANRE</name>
<feature type="transmembrane region" description="Helical" evidence="1">
    <location>
        <begin position="232"/>
        <end position="255"/>
    </location>
</feature>
<reference evidence="2" key="1">
    <citation type="journal article" date="2013" name="Genetics">
        <title>The draft genome and transcriptome of Panagrellus redivivus are shaped by the harsh demands of a free-living lifestyle.</title>
        <authorList>
            <person name="Srinivasan J."/>
            <person name="Dillman A.R."/>
            <person name="Macchietto M.G."/>
            <person name="Heikkinen L."/>
            <person name="Lakso M."/>
            <person name="Fracchia K.M."/>
            <person name="Antoshechkin I."/>
            <person name="Mortazavi A."/>
            <person name="Wong G."/>
            <person name="Sternberg P.W."/>
        </authorList>
    </citation>
    <scope>NUCLEOTIDE SEQUENCE [LARGE SCALE GENOMIC DNA]</scope>
    <source>
        <strain evidence="2">MT8872</strain>
    </source>
</reference>
<feature type="transmembrane region" description="Helical" evidence="1">
    <location>
        <begin position="205"/>
        <end position="226"/>
    </location>
</feature>
<keyword evidence="2" id="KW-1185">Reference proteome</keyword>
<accession>A0A7E4W911</accession>
<dbReference type="Proteomes" id="UP000492821">
    <property type="component" value="Unassembled WGS sequence"/>
</dbReference>
<protein>
    <submittedName>
        <fullName evidence="3">Serpentine receptor class gamma</fullName>
    </submittedName>
</protein>
<sequence>MELDAVEDIIFIVGGILCLYNMFGIMTQCVLSCIFKMYHTNFRMVYLNHLLALALISYGYFVSIIIYSLGAPDVHNYALEASEVAALYGNYMMRTIYTAFFVERGMASLLKMAYYSARYYAVGFLILVLVHVSTLMLMFMAFFANANVTTLIQACFMILLDIIALICIVGMAQLKKHLIKLSTEPSIELTDRHCIHDNLRALNSILTVAAYAGIADLVTSIVNLVLALSKFAIYRAIIFNLMMNICVALAVTVALKSAGFRSRVGHVMPWTVSMTNGVDIEPVGGLPSVNQESSIVGGLFLEQGRREGH</sequence>
<dbReference type="WBParaSite" id="Pan_g8355.t1">
    <property type="protein sequence ID" value="Pan_g8355.t1"/>
    <property type="gene ID" value="Pan_g8355"/>
</dbReference>
<reference evidence="3" key="2">
    <citation type="submission" date="2020-10" db="UniProtKB">
        <authorList>
            <consortium name="WormBaseParasite"/>
        </authorList>
    </citation>
    <scope>IDENTIFICATION</scope>
</reference>
<keyword evidence="1" id="KW-0472">Membrane</keyword>